<protein>
    <submittedName>
        <fullName evidence="3">Uncharacterized protein LOC102808054</fullName>
    </submittedName>
</protein>
<name>A0ABM0MAH8_SACKO</name>
<dbReference type="PROSITE" id="PS50878">
    <property type="entry name" value="RT_POL"/>
    <property type="match status" value="1"/>
</dbReference>
<keyword evidence="2" id="KW-1185">Reference proteome</keyword>
<dbReference type="InterPro" id="IPR058912">
    <property type="entry name" value="HTH_animal"/>
</dbReference>
<dbReference type="RefSeq" id="XP_006817019.1">
    <property type="nucleotide sequence ID" value="XM_006816956.1"/>
</dbReference>
<dbReference type="Pfam" id="PF26215">
    <property type="entry name" value="HTH_animal"/>
    <property type="match status" value="1"/>
</dbReference>
<proteinExistence type="predicted"/>
<reference evidence="3" key="1">
    <citation type="submission" date="2025-08" db="UniProtKB">
        <authorList>
            <consortium name="RefSeq"/>
        </authorList>
    </citation>
    <scope>IDENTIFICATION</scope>
    <source>
        <tissue evidence="3">Testes</tissue>
    </source>
</reference>
<feature type="domain" description="Reverse transcriptase" evidence="1">
    <location>
        <begin position="120"/>
        <end position="372"/>
    </location>
</feature>
<dbReference type="GeneID" id="102808054"/>
<dbReference type="Proteomes" id="UP000694865">
    <property type="component" value="Unplaced"/>
</dbReference>
<evidence type="ECO:0000313" key="2">
    <source>
        <dbReference type="Proteomes" id="UP000694865"/>
    </source>
</evidence>
<evidence type="ECO:0000259" key="1">
    <source>
        <dbReference type="PROSITE" id="PS50878"/>
    </source>
</evidence>
<sequence>MKSTWNPPDSNNSSLENYIKATKVEISKITTNKPKQNMNSAERAAINRLHHDNTIVIKPFDKGHGIAIMNTTDYIYESLRQLNNEQYYTKIGGNDTIVTSNSVHELVTEMYNLDLIDYDTYKYTDPFNYTVRTPRWYLLPKVHKPPPEGSIFVGRPIISGCSGPTEKISELIDHFLIPIVKRQHTYIKDTTDFINKIENIQVSDNNVLVTLDVVSMYTNTVHEEAIRATANAMQSNYNHSDSPLKPLPGEYIIKLLEIILKRNTFEFNNEYYTQTCGVSMGSPSSPEIADITFHLLENQILLSGARYIKTWYRFRDDIFMVFNGTIPELHKFIQDANMLHDKYQLTFEYSMTQVTYLDLDLYKGQRFLDLNILDVKTHTKTTETFQYLKRNSCHPTSVFKGFIKGETIRYARTCNNANDFLHKRNLFIEKLRVRDYTNNDIERYSSINEHDNRISHLRESMPYNEGQTIFTTTFNPYIQGYRLKRALLKNWDLIRNDLLLCNIFPNPPLIAFRRNINLKDKLTSSSLRTDKLMKNDTPNDEELLNILTKLYNESNNVEHSES</sequence>
<organism evidence="2 3">
    <name type="scientific">Saccoglossus kowalevskii</name>
    <name type="common">Acorn worm</name>
    <dbReference type="NCBI Taxonomy" id="10224"/>
    <lineage>
        <taxon>Eukaryota</taxon>
        <taxon>Metazoa</taxon>
        <taxon>Hemichordata</taxon>
        <taxon>Enteropneusta</taxon>
        <taxon>Harrimaniidae</taxon>
        <taxon>Saccoglossus</taxon>
    </lineage>
</organism>
<gene>
    <name evidence="3" type="primary">LOC102808054</name>
</gene>
<evidence type="ECO:0000313" key="3">
    <source>
        <dbReference type="RefSeq" id="XP_006817019.1"/>
    </source>
</evidence>
<accession>A0ABM0MAH8</accession>
<dbReference type="InterPro" id="IPR000477">
    <property type="entry name" value="RT_dom"/>
</dbReference>
<dbReference type="PANTHER" id="PTHR21301">
    <property type="entry name" value="REVERSE TRANSCRIPTASE"/>
    <property type="match status" value="1"/>
</dbReference>
<dbReference type="PANTHER" id="PTHR21301:SF10">
    <property type="entry name" value="REVERSE TRANSCRIPTASE DOMAIN-CONTAINING PROTEIN"/>
    <property type="match status" value="1"/>
</dbReference>